<dbReference type="RefSeq" id="WP_095620055.1">
    <property type="nucleotide sequence ID" value="NZ_NSKB01000002.1"/>
</dbReference>
<dbReference type="Proteomes" id="UP000217771">
    <property type="component" value="Unassembled WGS sequence"/>
</dbReference>
<accession>A0A2A2F1B2</accession>
<dbReference type="PANTHER" id="PTHR13696:SF52">
    <property type="entry name" value="PARA FAMILY PROTEIN CT_582"/>
    <property type="match status" value="1"/>
</dbReference>
<evidence type="ECO:0000259" key="1">
    <source>
        <dbReference type="Pfam" id="PF13614"/>
    </source>
</evidence>
<dbReference type="CDD" id="cd02042">
    <property type="entry name" value="ParAB_family"/>
    <property type="match status" value="1"/>
</dbReference>
<evidence type="ECO:0000313" key="3">
    <source>
        <dbReference type="Proteomes" id="UP000217771"/>
    </source>
</evidence>
<proteinExistence type="predicted"/>
<dbReference type="Pfam" id="PF13614">
    <property type="entry name" value="AAA_31"/>
    <property type="match status" value="1"/>
</dbReference>
<dbReference type="EMBL" id="NSKB01000002">
    <property type="protein sequence ID" value="PAU78382.1"/>
    <property type="molecule type" value="Genomic_DNA"/>
</dbReference>
<gene>
    <name evidence="2" type="ORF">CK498_06655</name>
</gene>
<organism evidence="2 3">
    <name type="scientific">Halomonas salipaludis</name>
    <dbReference type="NCBI Taxonomy" id="2032625"/>
    <lineage>
        <taxon>Bacteria</taxon>
        <taxon>Pseudomonadati</taxon>
        <taxon>Pseudomonadota</taxon>
        <taxon>Gammaproteobacteria</taxon>
        <taxon>Oceanospirillales</taxon>
        <taxon>Halomonadaceae</taxon>
        <taxon>Halomonas</taxon>
    </lineage>
</organism>
<protein>
    <recommendedName>
        <fullName evidence="1">AAA domain-containing protein</fullName>
    </recommendedName>
</protein>
<dbReference type="OrthoDB" id="9815116at2"/>
<dbReference type="InterPro" id="IPR027417">
    <property type="entry name" value="P-loop_NTPase"/>
</dbReference>
<feature type="domain" description="AAA" evidence="1">
    <location>
        <begin position="1"/>
        <end position="192"/>
    </location>
</feature>
<name>A0A2A2F1B2_9GAMM</name>
<sequence length="343" mass="38017">MKMISLFNHKGGVSKTTTAFNLGWVLAEQGYKTLIVDADPQCNLTALVLDYNSVEDIEEFYTANPGCDLSEGLQPVMSGKLTGLKSGNPAPTRNENLFIYCGNLALSEIETQVSVALTTSAAIPAIRNLPGSIGELLRITGEEHDFEYVIIDMSPSVGALNECLLMSSDYFIVPTSPDFFCAQAIRSLSSVVPRWNADVAPFRDGEVDYRLPDTPPKFVGFISQRYRPRSGAPAKSFQRWIDVIKETVSQKLIPALEPIGMAISEDEFRRYSATDEPYNLANVADFNSLIAQSQKYNVPIFALSDDQLEQGGVILENMKESRDKFRAVFEQMANELHEMTENV</sequence>
<dbReference type="InterPro" id="IPR025669">
    <property type="entry name" value="AAA_dom"/>
</dbReference>
<evidence type="ECO:0000313" key="2">
    <source>
        <dbReference type="EMBL" id="PAU78382.1"/>
    </source>
</evidence>
<dbReference type="PANTHER" id="PTHR13696">
    <property type="entry name" value="P-LOOP CONTAINING NUCLEOSIDE TRIPHOSPHATE HYDROLASE"/>
    <property type="match status" value="1"/>
</dbReference>
<keyword evidence="3" id="KW-1185">Reference proteome</keyword>
<comment type="caution">
    <text evidence="2">The sequence shown here is derived from an EMBL/GenBank/DDBJ whole genome shotgun (WGS) entry which is preliminary data.</text>
</comment>
<dbReference type="AlphaFoldDB" id="A0A2A2F1B2"/>
<reference evidence="2 3" key="1">
    <citation type="submission" date="2017-08" db="EMBL/GenBank/DDBJ databases">
        <title>Halomonas alkalisoli sp. nov., isolated from saline alkaline soil.</title>
        <authorList>
            <person name="Wang D."/>
            <person name="Zhang G."/>
        </authorList>
    </citation>
    <scope>NUCLEOTIDE SEQUENCE [LARGE SCALE GENOMIC DNA]</scope>
    <source>
        <strain evidence="2 3">WRN001</strain>
    </source>
</reference>
<dbReference type="SUPFAM" id="SSF52540">
    <property type="entry name" value="P-loop containing nucleoside triphosphate hydrolases"/>
    <property type="match status" value="1"/>
</dbReference>
<dbReference type="InterPro" id="IPR050678">
    <property type="entry name" value="DNA_Partitioning_ATPase"/>
</dbReference>
<dbReference type="Gene3D" id="3.40.50.300">
    <property type="entry name" value="P-loop containing nucleotide triphosphate hydrolases"/>
    <property type="match status" value="1"/>
</dbReference>